<proteinExistence type="predicted"/>
<gene>
    <name evidence="1" type="ORF">MLD38_010046</name>
</gene>
<dbReference type="Proteomes" id="UP001057402">
    <property type="component" value="Chromosome 4"/>
</dbReference>
<accession>A0ACB9R0D1</accession>
<name>A0ACB9R0D1_9MYRT</name>
<dbReference type="EMBL" id="CM042883">
    <property type="protein sequence ID" value="KAI4371726.1"/>
    <property type="molecule type" value="Genomic_DNA"/>
</dbReference>
<protein>
    <submittedName>
        <fullName evidence="1">Uncharacterized protein</fullName>
    </submittedName>
</protein>
<reference evidence="2" key="1">
    <citation type="journal article" date="2023" name="Front. Plant Sci.">
        <title>Chromosomal-level genome assembly of Melastoma candidum provides insights into trichome evolution.</title>
        <authorList>
            <person name="Zhong Y."/>
            <person name="Wu W."/>
            <person name="Sun C."/>
            <person name="Zou P."/>
            <person name="Liu Y."/>
            <person name="Dai S."/>
            <person name="Zhou R."/>
        </authorList>
    </citation>
    <scope>NUCLEOTIDE SEQUENCE [LARGE SCALE GENOMIC DNA]</scope>
</reference>
<keyword evidence="2" id="KW-1185">Reference proteome</keyword>
<sequence>MASSVVSLLLFLSLFVAFPHVHARDSQFFSKFTANPDTKSKPEMVGPSEKKAESLEKQAQDPPSFLAQDQNGYGLYGHETGQFPPSETDTAAAVTTTSFSDEPYYNKDVFATEDEVASNTKALLQGSSFDTAAATEDSYDRAAVKGQRTNYFPTEEQGFPDTDTGLQGSLYTTRAATGVTYGNVVANGQNNYYAVGTGTPPIMATMPGNSKG</sequence>
<organism evidence="1 2">
    <name type="scientific">Melastoma candidum</name>
    <dbReference type="NCBI Taxonomy" id="119954"/>
    <lineage>
        <taxon>Eukaryota</taxon>
        <taxon>Viridiplantae</taxon>
        <taxon>Streptophyta</taxon>
        <taxon>Embryophyta</taxon>
        <taxon>Tracheophyta</taxon>
        <taxon>Spermatophyta</taxon>
        <taxon>Magnoliopsida</taxon>
        <taxon>eudicotyledons</taxon>
        <taxon>Gunneridae</taxon>
        <taxon>Pentapetalae</taxon>
        <taxon>rosids</taxon>
        <taxon>malvids</taxon>
        <taxon>Myrtales</taxon>
        <taxon>Melastomataceae</taxon>
        <taxon>Melastomatoideae</taxon>
        <taxon>Melastomateae</taxon>
        <taxon>Melastoma</taxon>
    </lineage>
</organism>
<evidence type="ECO:0000313" key="1">
    <source>
        <dbReference type="EMBL" id="KAI4371726.1"/>
    </source>
</evidence>
<comment type="caution">
    <text evidence="1">The sequence shown here is derived from an EMBL/GenBank/DDBJ whole genome shotgun (WGS) entry which is preliminary data.</text>
</comment>
<evidence type="ECO:0000313" key="2">
    <source>
        <dbReference type="Proteomes" id="UP001057402"/>
    </source>
</evidence>